<proteinExistence type="predicted"/>
<evidence type="ECO:0000259" key="1">
    <source>
        <dbReference type="Pfam" id="PF13963"/>
    </source>
</evidence>
<protein>
    <recommendedName>
        <fullName evidence="1">Transposase-associated domain-containing protein</fullName>
    </recommendedName>
</protein>
<organism evidence="2 3">
    <name type="scientific">Trifolium subterraneum</name>
    <name type="common">Subterranean clover</name>
    <dbReference type="NCBI Taxonomy" id="3900"/>
    <lineage>
        <taxon>Eukaryota</taxon>
        <taxon>Viridiplantae</taxon>
        <taxon>Streptophyta</taxon>
        <taxon>Embryophyta</taxon>
        <taxon>Tracheophyta</taxon>
        <taxon>Spermatophyta</taxon>
        <taxon>Magnoliopsida</taxon>
        <taxon>eudicotyledons</taxon>
        <taxon>Gunneridae</taxon>
        <taxon>Pentapetalae</taxon>
        <taxon>rosids</taxon>
        <taxon>fabids</taxon>
        <taxon>Fabales</taxon>
        <taxon>Fabaceae</taxon>
        <taxon>Papilionoideae</taxon>
        <taxon>50 kb inversion clade</taxon>
        <taxon>NPAAA clade</taxon>
        <taxon>Hologalegina</taxon>
        <taxon>IRL clade</taxon>
        <taxon>Trifolieae</taxon>
        <taxon>Trifolium</taxon>
    </lineage>
</organism>
<reference evidence="3" key="1">
    <citation type="journal article" date="2017" name="Front. Plant Sci.">
        <title>Climate Clever Clovers: New Paradigm to Reduce the Environmental Footprint of Ruminants by Breeding Low Methanogenic Forages Utilizing Haplotype Variation.</title>
        <authorList>
            <person name="Kaur P."/>
            <person name="Appels R."/>
            <person name="Bayer P.E."/>
            <person name="Keeble-Gagnere G."/>
            <person name="Wang J."/>
            <person name="Hirakawa H."/>
            <person name="Shirasawa K."/>
            <person name="Vercoe P."/>
            <person name="Stefanova K."/>
            <person name="Durmic Z."/>
            <person name="Nichols P."/>
            <person name="Revell C."/>
            <person name="Isobe S.N."/>
            <person name="Edwards D."/>
            <person name="Erskine W."/>
        </authorList>
    </citation>
    <scope>NUCLEOTIDE SEQUENCE [LARGE SCALE GENOMIC DNA]</scope>
    <source>
        <strain evidence="3">cv. Daliak</strain>
    </source>
</reference>
<gene>
    <name evidence="2" type="ORF">TSUD_220720</name>
</gene>
<feature type="domain" description="Transposase-associated" evidence="1">
    <location>
        <begin position="7"/>
        <end position="87"/>
    </location>
</feature>
<dbReference type="OrthoDB" id="1666096at2759"/>
<dbReference type="Pfam" id="PF02992">
    <property type="entry name" value="Transposase_21"/>
    <property type="match status" value="1"/>
</dbReference>
<dbReference type="PANTHER" id="PTHR10775">
    <property type="entry name" value="OS08G0208400 PROTEIN"/>
    <property type="match status" value="1"/>
</dbReference>
<name>A0A2Z6N0U5_TRISU</name>
<dbReference type="AlphaFoldDB" id="A0A2Z6N0U5"/>
<dbReference type="Proteomes" id="UP000242715">
    <property type="component" value="Unassembled WGS sequence"/>
</dbReference>
<evidence type="ECO:0000313" key="3">
    <source>
        <dbReference type="Proteomes" id="UP000242715"/>
    </source>
</evidence>
<dbReference type="InterPro" id="IPR004242">
    <property type="entry name" value="Transposase_21"/>
</dbReference>
<evidence type="ECO:0000313" key="2">
    <source>
        <dbReference type="EMBL" id="GAU37646.1"/>
    </source>
</evidence>
<dbReference type="PANTHER" id="PTHR10775:SF193">
    <property type="entry name" value="DUF4216 DOMAIN-CONTAINING PROTEIN"/>
    <property type="match status" value="1"/>
</dbReference>
<sequence>MEVPAHRTWMYNRLHPGRRGHTIEFLKGVEEFIKFACKQKKYLNEGLIRCPCKLCKNEKHHTPNLANTHIHQHGFTPNYWNWTCHGEAITHIHQHSQIPHTNDGVHDDIDMVESSSSQHLDRYQDMVFDAAGFNREHQNEEEPPNMEAAKFYDMLNSAQQPLWPGCENTTELSAAIKMLSLKAKHNMPQACFDDVIKFMKEASHPENLIPCNIRETKKLTVGLGLSKVKIDCCIGGCMLYYKEDINLKECKFCNEPRYKTRCLSRKNSKDVPRKRLHYLPLIPRLQRLYASARSAEHMKWHYENQRENGVLCHPSDGKAWKHFDQVYPQFSLEPRNVRLGLCADGFTPFNQSAAPYSCWPVIVTPYNLPPELCMMTPYMFLTLIIPGPDSPKGKIDVYLQPLIDELQQLWNYGVVTYDASKKQNFRMRAALMWTINDFPAYAMLSGWSTVGRLACPICMKNSKAFTLSKGKKTTWFDCHRQFLPHDHAFRRNKVAFFKNRIERDEPPPRLSGEQVWEKVYGIPKITDVGQCFVSGRGVLHNWTKRSIFWDLPYWRHNLLRHNLDVMHIEKNVFENVFHTVMDNKEKTKDNANARLDMENCCHRKELLLKKNS</sequence>
<accession>A0A2Z6N0U5</accession>
<dbReference type="Pfam" id="PF13963">
    <property type="entry name" value="Transpos_assoc"/>
    <property type="match status" value="1"/>
</dbReference>
<keyword evidence="3" id="KW-1185">Reference proteome</keyword>
<dbReference type="EMBL" id="DF973683">
    <property type="protein sequence ID" value="GAU37646.1"/>
    <property type="molecule type" value="Genomic_DNA"/>
</dbReference>
<dbReference type="InterPro" id="IPR029480">
    <property type="entry name" value="Transpos_assoc"/>
</dbReference>